<dbReference type="NCBIfam" id="TIGR00121">
    <property type="entry name" value="birA_ligase"/>
    <property type="match status" value="1"/>
</dbReference>
<dbReference type="CDD" id="cd16442">
    <property type="entry name" value="BPL"/>
    <property type="match status" value="1"/>
</dbReference>
<dbReference type="AlphaFoldDB" id="A0A0H2X1M4"/>
<reference evidence="3 4" key="1">
    <citation type="journal article" date="2005" name="Infect. Immun.">
        <title>Comparative genomic analysis of Chlamydia trachomatis oculotropic and genitotropic strains.</title>
        <authorList>
            <person name="Carlson J.H."/>
            <person name="Porcella S.F."/>
            <person name="McClarty G."/>
            <person name="Caldwell H.D."/>
        </authorList>
    </citation>
    <scope>NUCLEOTIDE SEQUENCE [LARGE SCALE GENOMIC DNA]</scope>
    <source>
        <strain evidence="4">ATCC VR-571B / DSM 19440 / HAR-13</strain>
    </source>
</reference>
<dbReference type="SUPFAM" id="SSF55681">
    <property type="entry name" value="Class II aaRS and biotin synthetases"/>
    <property type="match status" value="1"/>
</dbReference>
<accession>A0A0H2X1M4</accession>
<evidence type="ECO:0000256" key="1">
    <source>
        <dbReference type="ARBA" id="ARBA00022598"/>
    </source>
</evidence>
<gene>
    <name evidence="3" type="primary">birA</name>
    <name evidence="3" type="ordered locus">CTA_0787</name>
</gene>
<feature type="domain" description="BPL/LPL catalytic" evidence="2">
    <location>
        <begin position="1"/>
        <end position="179"/>
    </location>
</feature>
<dbReference type="RefSeq" id="WP_009872102.1">
    <property type="nucleotide sequence ID" value="NC_007429.1"/>
</dbReference>
<dbReference type="PROSITE" id="PS51733">
    <property type="entry name" value="BPL_LPL_CATALYTIC"/>
    <property type="match status" value="1"/>
</dbReference>
<dbReference type="Proteomes" id="UP000002532">
    <property type="component" value="Chromosome"/>
</dbReference>
<dbReference type="GO" id="GO:0004077">
    <property type="term" value="F:biotin--[biotin carboxyl-carrier protein] ligase activity"/>
    <property type="evidence" value="ECO:0007669"/>
    <property type="project" value="UniProtKB-EC"/>
</dbReference>
<dbReference type="PANTHER" id="PTHR12835:SF5">
    <property type="entry name" value="BIOTIN--PROTEIN LIGASE"/>
    <property type="match status" value="1"/>
</dbReference>
<dbReference type="EC" id="6.3.4.15" evidence="3"/>
<keyword evidence="4" id="KW-1185">Reference proteome</keyword>
<dbReference type="InterPro" id="IPR004408">
    <property type="entry name" value="Biotin_CoA_COase_ligase"/>
</dbReference>
<dbReference type="InterPro" id="IPR004143">
    <property type="entry name" value="BPL_LPL_catalytic"/>
</dbReference>
<dbReference type="KEGG" id="cta:CTA_0787"/>
<dbReference type="HOGENOM" id="CLU_1425683_0_0_0"/>
<dbReference type="NCBIfam" id="NF004607">
    <property type="entry name" value="PRK05935.1"/>
    <property type="match status" value="1"/>
</dbReference>
<sequence length="184" mass="20364">MKEIYYEIARTESTNTTAKEGLSLWDPYALTVITTREQTAGRGKFGRVWHSTDQDLLASFCFFLSVNNVDSALLFRIGTEAVMRLGESLGIQEAVMKWPNDVLVQGKKLSGVLCETIPVKTGTCVIIGIGVNGNVGADELLGIDQPATSLQELIGRPVDMEEQLKRLTKEIKHLIQTLPLWGRE</sequence>
<protein>
    <submittedName>
        <fullName evidence="3">Biotin operon repressor</fullName>
        <ecNumber evidence="3">6.3.4.15</ecNumber>
    </submittedName>
</protein>
<evidence type="ECO:0000313" key="3">
    <source>
        <dbReference type="EMBL" id="AAX51003.1"/>
    </source>
</evidence>
<proteinExistence type="predicted"/>
<evidence type="ECO:0000313" key="4">
    <source>
        <dbReference type="Proteomes" id="UP000002532"/>
    </source>
</evidence>
<evidence type="ECO:0000259" key="2">
    <source>
        <dbReference type="PROSITE" id="PS51733"/>
    </source>
</evidence>
<dbReference type="Gene3D" id="3.30.930.10">
    <property type="entry name" value="Bira Bifunctional Protein, Domain 2"/>
    <property type="match status" value="1"/>
</dbReference>
<dbReference type="GO" id="GO:0005737">
    <property type="term" value="C:cytoplasm"/>
    <property type="evidence" value="ECO:0007669"/>
    <property type="project" value="TreeGrafter"/>
</dbReference>
<dbReference type="PANTHER" id="PTHR12835">
    <property type="entry name" value="BIOTIN PROTEIN LIGASE"/>
    <property type="match status" value="1"/>
</dbReference>
<organism evidence="3 4">
    <name type="scientific">Chlamydia trachomatis serovar A (strain ATCC VR-571B / DSM 19440 / HAR-13)</name>
    <dbReference type="NCBI Taxonomy" id="315277"/>
    <lineage>
        <taxon>Bacteria</taxon>
        <taxon>Pseudomonadati</taxon>
        <taxon>Chlamydiota</taxon>
        <taxon>Chlamydiia</taxon>
        <taxon>Chlamydiales</taxon>
        <taxon>Chlamydiaceae</taxon>
        <taxon>Chlamydia/Chlamydophila group</taxon>
        <taxon>Chlamydia</taxon>
    </lineage>
</organism>
<name>A0A0H2X1M4_CHLTA</name>
<dbReference type="Pfam" id="PF03099">
    <property type="entry name" value="BPL_LplA_LipB"/>
    <property type="match status" value="1"/>
</dbReference>
<keyword evidence="1 3" id="KW-0436">Ligase</keyword>
<dbReference type="InterPro" id="IPR045864">
    <property type="entry name" value="aa-tRNA-synth_II/BPL/LPL"/>
</dbReference>
<dbReference type="EMBL" id="CP000051">
    <property type="protein sequence ID" value="AAX51003.1"/>
    <property type="molecule type" value="Genomic_DNA"/>
</dbReference>